<dbReference type="InterPro" id="IPR000594">
    <property type="entry name" value="ThiF_NAD_FAD-bd"/>
</dbReference>
<proteinExistence type="predicted"/>
<dbReference type="Proteomes" id="UP000231638">
    <property type="component" value="Unassembled WGS sequence"/>
</dbReference>
<feature type="domain" description="THIF-type NAD/FAD binding fold" evidence="1">
    <location>
        <begin position="49"/>
        <end position="247"/>
    </location>
</feature>
<dbReference type="AlphaFoldDB" id="A0A2D3W6G9"/>
<dbReference type="PANTHER" id="PTHR43267">
    <property type="entry name" value="TRNA THREONYLCARBAMOYLADENOSINE DEHYDRATASE"/>
    <property type="match status" value="1"/>
</dbReference>
<dbReference type="GO" id="GO:0061504">
    <property type="term" value="P:cyclic threonylcarbamoyladenosine biosynthetic process"/>
    <property type="evidence" value="ECO:0007669"/>
    <property type="project" value="TreeGrafter"/>
</dbReference>
<dbReference type="InterPro" id="IPR045886">
    <property type="entry name" value="ThiF/MoeB/HesA"/>
</dbReference>
<sequence>MELLDFLHVNQEEGFLPLAMTLKAAKEYGMSFRDVEIVAMNEGIMPLRYKRNVKSLCVQEQLTLLQSNVLIVGCGGLGGFVAELLTRIGVGNIHLFDGDVFEEHNLNRQIGATVPTLGKNKAQVLAERLMQINPSLHVSAYPEFFSLDHHSALLETIHVTVDALDDPTFKKVLARWTYERHMSFVHAAIAGMTLECSTNRCLEELYPTEGKGAETLLGNLAFTVACAAALQSAEVVKLLLHRPHLDQTLFMDLKEYETVLF</sequence>
<dbReference type="GO" id="GO:0061503">
    <property type="term" value="F:tRNA threonylcarbamoyladenosine dehydratase"/>
    <property type="evidence" value="ECO:0007669"/>
    <property type="project" value="TreeGrafter"/>
</dbReference>
<dbReference type="PANTHER" id="PTHR43267:SF1">
    <property type="entry name" value="TRNA THREONYLCARBAMOYLADENOSINE DEHYDRATASE"/>
    <property type="match status" value="1"/>
</dbReference>
<organism evidence="2 3">
    <name type="scientific">Sulfurospirillum cavolei</name>
    <dbReference type="NCBI Taxonomy" id="366522"/>
    <lineage>
        <taxon>Bacteria</taxon>
        <taxon>Pseudomonadati</taxon>
        <taxon>Campylobacterota</taxon>
        <taxon>Epsilonproteobacteria</taxon>
        <taxon>Campylobacterales</taxon>
        <taxon>Sulfurospirillaceae</taxon>
        <taxon>Sulfurospirillum</taxon>
    </lineage>
</organism>
<name>A0A2D3W6G9_9BACT</name>
<dbReference type="Gene3D" id="3.40.50.720">
    <property type="entry name" value="NAD(P)-binding Rossmann-like Domain"/>
    <property type="match status" value="1"/>
</dbReference>
<dbReference type="Pfam" id="PF00899">
    <property type="entry name" value="ThiF"/>
    <property type="match status" value="1"/>
</dbReference>
<gene>
    <name evidence="2" type="ORF">CFH80_07185</name>
</gene>
<dbReference type="InterPro" id="IPR035985">
    <property type="entry name" value="Ubiquitin-activating_enz"/>
</dbReference>
<comment type="caution">
    <text evidence="2">The sequence shown here is derived from an EMBL/GenBank/DDBJ whole genome shotgun (WGS) entry which is preliminary data.</text>
</comment>
<dbReference type="EMBL" id="DLUG01000189">
    <property type="protein sequence ID" value="DAB35998.1"/>
    <property type="molecule type" value="Genomic_DNA"/>
</dbReference>
<dbReference type="STRING" id="366522.GCA_001548055_01613"/>
<evidence type="ECO:0000313" key="3">
    <source>
        <dbReference type="Proteomes" id="UP000231638"/>
    </source>
</evidence>
<reference evidence="2 3" key="1">
    <citation type="journal article" date="2017" name="Front. Microbiol.">
        <title>Comparative Genomic Analysis of the Class Epsilonproteobacteria and Proposed Reclassification to Epsilonbacteraeota (phyl. nov.).</title>
        <authorList>
            <person name="Waite D.W."/>
            <person name="Vanwonterghem I."/>
            <person name="Rinke C."/>
            <person name="Parks D.H."/>
            <person name="Zhang Y."/>
            <person name="Takai K."/>
            <person name="Sievert S.M."/>
            <person name="Simon J."/>
            <person name="Campbell B.J."/>
            <person name="Hanson T.E."/>
            <person name="Woyke T."/>
            <person name="Klotz M.G."/>
            <person name="Hugenholtz P."/>
        </authorList>
    </citation>
    <scope>NUCLEOTIDE SEQUENCE [LARGE SCALE GENOMIC DNA]</scope>
    <source>
        <strain evidence="2">UBA11420</strain>
    </source>
</reference>
<protein>
    <submittedName>
        <fullName evidence="2">Thiamine biosynthesis protein ThiF</fullName>
    </submittedName>
</protein>
<accession>A0A2D3W6G9</accession>
<evidence type="ECO:0000313" key="2">
    <source>
        <dbReference type="EMBL" id="DAB35998.1"/>
    </source>
</evidence>
<dbReference type="GO" id="GO:0008641">
    <property type="term" value="F:ubiquitin-like modifier activating enzyme activity"/>
    <property type="evidence" value="ECO:0007669"/>
    <property type="project" value="InterPro"/>
</dbReference>
<evidence type="ECO:0000259" key="1">
    <source>
        <dbReference type="Pfam" id="PF00899"/>
    </source>
</evidence>
<dbReference type="SUPFAM" id="SSF69572">
    <property type="entry name" value="Activating enzymes of the ubiquitin-like proteins"/>
    <property type="match status" value="1"/>
</dbReference>